<evidence type="ECO:0000313" key="2">
    <source>
        <dbReference type="EMBL" id="CAB4975725.1"/>
    </source>
</evidence>
<reference evidence="2" key="1">
    <citation type="submission" date="2020-05" db="EMBL/GenBank/DDBJ databases">
        <authorList>
            <person name="Chiriac C."/>
            <person name="Salcher M."/>
            <person name="Ghai R."/>
            <person name="Kavagutti S V."/>
        </authorList>
    </citation>
    <scope>NUCLEOTIDE SEQUENCE</scope>
</reference>
<evidence type="ECO:0000256" key="1">
    <source>
        <dbReference type="SAM" id="MobiDB-lite"/>
    </source>
</evidence>
<name>A0A6J7M7H7_9ZZZZ</name>
<gene>
    <name evidence="2" type="ORF">UFOPK3957_00200</name>
</gene>
<dbReference type="AlphaFoldDB" id="A0A6J7M7H7"/>
<feature type="region of interest" description="Disordered" evidence="1">
    <location>
        <begin position="206"/>
        <end position="233"/>
    </location>
</feature>
<proteinExistence type="predicted"/>
<protein>
    <submittedName>
        <fullName evidence="2">Unannotated protein</fullName>
    </submittedName>
</protein>
<sequence>MRLAGDEFGPNGHPGARHRALVSEISLVRCRDGFIVADEGNEFMALGQEMGGRGLGPCRIVGDDAVGVEPARLPIDEHQHKAAATLIGKVRLLPHRRSHDDGIHPALAEGDDEVLLPLWAFINTRREHCDASFAGDLFDPAVHGGEERIRDVFDDEPEGRGLAIRSAQVARREIVPVIELACRTLDLRDEVARHARLTIDHAGHGLQTHPGQCRDITHRGPRPMGGGYRVGIR</sequence>
<organism evidence="2">
    <name type="scientific">freshwater metagenome</name>
    <dbReference type="NCBI Taxonomy" id="449393"/>
    <lineage>
        <taxon>unclassified sequences</taxon>
        <taxon>metagenomes</taxon>
        <taxon>ecological metagenomes</taxon>
    </lineage>
</organism>
<feature type="compositionally biased region" description="Gly residues" evidence="1">
    <location>
        <begin position="223"/>
        <end position="233"/>
    </location>
</feature>
<accession>A0A6J7M7H7</accession>
<dbReference type="EMBL" id="CAFBOM010000019">
    <property type="protein sequence ID" value="CAB4975725.1"/>
    <property type="molecule type" value="Genomic_DNA"/>
</dbReference>